<dbReference type="EMBL" id="LR031874">
    <property type="protein sequence ID" value="VDD27070.1"/>
    <property type="molecule type" value="Genomic_DNA"/>
</dbReference>
<proteinExistence type="predicted"/>
<organism evidence="3">
    <name type="scientific">Brassica oleracea</name>
    <name type="common">Wild cabbage</name>
    <dbReference type="NCBI Taxonomy" id="3712"/>
    <lineage>
        <taxon>Eukaryota</taxon>
        <taxon>Viridiplantae</taxon>
        <taxon>Streptophyta</taxon>
        <taxon>Embryophyta</taxon>
        <taxon>Tracheophyta</taxon>
        <taxon>Spermatophyta</taxon>
        <taxon>Magnoliopsida</taxon>
        <taxon>eudicotyledons</taxon>
        <taxon>Gunneridae</taxon>
        <taxon>Pentapetalae</taxon>
        <taxon>rosids</taxon>
        <taxon>malvids</taxon>
        <taxon>Brassicales</taxon>
        <taxon>Brassicaceae</taxon>
        <taxon>Brassiceae</taxon>
        <taxon>Brassica</taxon>
    </lineage>
</organism>
<dbReference type="AlphaFoldDB" id="A0A3P6DI68"/>
<keyword evidence="1" id="KW-0853">WD repeat</keyword>
<protein>
    <submittedName>
        <fullName evidence="3">Uncharacterized protein</fullName>
    </submittedName>
</protein>
<dbReference type="InterPro" id="IPR045159">
    <property type="entry name" value="DCAF7-like"/>
</dbReference>
<sequence length="70" mass="7927">MTKRFTTSLSADGSLEYLTCTARNTPLLSTPLLRLAWNKQNLRCMATILMDSNEVVILDIRWPTMPVAEL</sequence>
<evidence type="ECO:0000256" key="2">
    <source>
        <dbReference type="ARBA" id="ARBA00022737"/>
    </source>
</evidence>
<evidence type="ECO:0000256" key="1">
    <source>
        <dbReference type="ARBA" id="ARBA00022574"/>
    </source>
</evidence>
<dbReference type="PANTHER" id="PTHR19919">
    <property type="entry name" value="WD REPEAT CONTAINING PROTEIN"/>
    <property type="match status" value="1"/>
</dbReference>
<accession>A0A3P6DI68</accession>
<name>A0A3P6DI68_BRAOL</name>
<reference evidence="3" key="1">
    <citation type="submission" date="2018-11" db="EMBL/GenBank/DDBJ databases">
        <authorList>
            <consortium name="Genoscope - CEA"/>
            <person name="William W."/>
        </authorList>
    </citation>
    <scope>NUCLEOTIDE SEQUENCE</scope>
</reference>
<keyword evidence="2" id="KW-0677">Repeat</keyword>
<gene>
    <name evidence="3" type="ORF">BOLC2T12080H</name>
</gene>
<evidence type="ECO:0000313" key="3">
    <source>
        <dbReference type="EMBL" id="VDD27070.1"/>
    </source>
</evidence>